<proteinExistence type="inferred from homology"/>
<organism evidence="5 6">
    <name type="scientific">Pontibacter lucknowensis</name>
    <dbReference type="NCBI Taxonomy" id="1077936"/>
    <lineage>
        <taxon>Bacteria</taxon>
        <taxon>Pseudomonadati</taxon>
        <taxon>Bacteroidota</taxon>
        <taxon>Cytophagia</taxon>
        <taxon>Cytophagales</taxon>
        <taxon>Hymenobacteraceae</taxon>
        <taxon>Pontibacter</taxon>
    </lineage>
</organism>
<dbReference type="GO" id="GO:0008170">
    <property type="term" value="F:N-methyltransferase activity"/>
    <property type="evidence" value="ECO:0007669"/>
    <property type="project" value="InterPro"/>
</dbReference>
<evidence type="ECO:0000256" key="3">
    <source>
        <dbReference type="ARBA" id="ARBA00022679"/>
    </source>
</evidence>
<keyword evidence="6" id="KW-1185">Reference proteome</keyword>
<sequence>MDQLGIEIETNKTVTVLGKTFNSEGERREYFRNELRKKLPDLKQLEGFPIGEDEDIINLSDPPYYTACPNPWLNDFIAVWEEEKKDLEIQGKRSVEFEVDVPYAKDVSESKKNPIYDAHSYHTKVPHPAIMKFILHYTQPGDIVFDGFAGTGMTGIASTLCGTKGQTIRTRLAKVAERDIIWGKRRFISNDLSPIATFINYCYNSKVDLVELYNECQIVEKELEEKIGWMYHTIFEGKKIQFDYAIWSDILICNNCSAEMNYWDVAIDYDNKVLKDILECPSCSNESPKKDLNYKLITTFDNDVKHPVTKRESYPVLIKTKQGKTILKRVAQDDLDLLEEISNKPFTEWIPTNKILPGDKTSEPKRAGIEYVHQYFTSRNLRALSILNGLIEKSKYPLHLKFLLTGMIQRSSLMNRIHIKNFFYGGGGWNAGIMKGTIHIPSIPIETSILEQFKSRVKSLINAKKEINEANGAIQVCSSTNIGLKDNSVDYIFTDPPFGANIMYSELNFIWESWLKVHTNNEKEAIENRSQKKTLIDYGNLMLSSFREFYRILKHDKWMTVEFSNTSAAVWNTIQNALMQSGFVIASVTALDKKQGGMRSISSLTGVRQDLIISCYKPSLEFNESFQKHQYSDVGVWDFVEEHLLHLPVHLVKENSTSVIIERNPKILFDRLIAFYVQRGLPVPIDAGAFQKALKDRFIERDGMFFTNEQVQEYDRKKAEVPNFVQLSILVSSEQDGVFWLKNQLQERPQTYQEIQPKWMQALAGVRKGDIIPELLAILQENFLIDDAGNWYVADPENEVDLEKLRTKRLLKQFEAYKEQAYKPKGKIKESRVEALRAGFKQCYQNKDFQTIVKVGDSIPSNLLMEDEVLLQFYDIASSRV</sequence>
<dbReference type="SUPFAM" id="SSF53335">
    <property type="entry name" value="S-adenosyl-L-methionine-dependent methyltransferases"/>
    <property type="match status" value="2"/>
</dbReference>
<feature type="domain" description="DNA methylase N-4/N-6" evidence="4">
    <location>
        <begin position="104"/>
        <end position="163"/>
    </location>
</feature>
<dbReference type="InterPro" id="IPR002941">
    <property type="entry name" value="DNA_methylase_N4/N6"/>
</dbReference>
<dbReference type="InterPro" id="IPR002052">
    <property type="entry name" value="DNA_methylase_N6_adenine_CS"/>
</dbReference>
<dbReference type="Gene3D" id="3.40.50.150">
    <property type="entry name" value="Vaccinia Virus protein VP39"/>
    <property type="match status" value="2"/>
</dbReference>
<accession>A0A1N6TIT6</accession>
<dbReference type="InterPro" id="IPR029063">
    <property type="entry name" value="SAM-dependent_MTases_sf"/>
</dbReference>
<dbReference type="PROSITE" id="PS00092">
    <property type="entry name" value="N6_MTASE"/>
    <property type="match status" value="1"/>
</dbReference>
<evidence type="ECO:0000313" key="5">
    <source>
        <dbReference type="EMBL" id="SIQ53157.1"/>
    </source>
</evidence>
<name>A0A1N6TIT6_9BACT</name>
<keyword evidence="3" id="KW-0808">Transferase</keyword>
<gene>
    <name evidence="5" type="ORF">SAMN05421545_0350</name>
</gene>
<reference evidence="6" key="1">
    <citation type="submission" date="2017-01" db="EMBL/GenBank/DDBJ databases">
        <authorList>
            <person name="Varghese N."/>
            <person name="Submissions S."/>
        </authorList>
    </citation>
    <scope>NUCLEOTIDE SEQUENCE [LARGE SCALE GENOMIC DNA]</scope>
    <source>
        <strain evidence="6">DM9</strain>
    </source>
</reference>
<dbReference type="OrthoDB" id="1273118at2"/>
<evidence type="ECO:0000256" key="1">
    <source>
        <dbReference type="ARBA" id="ARBA00006594"/>
    </source>
</evidence>
<evidence type="ECO:0000259" key="4">
    <source>
        <dbReference type="Pfam" id="PF01555"/>
    </source>
</evidence>
<dbReference type="Proteomes" id="UP000185924">
    <property type="component" value="Unassembled WGS sequence"/>
</dbReference>
<comment type="similarity">
    <text evidence="1">Belongs to the N(4)/N(6)-methyltransferase family.</text>
</comment>
<dbReference type="Pfam" id="PF01555">
    <property type="entry name" value="N6_N4_Mtase"/>
    <property type="match status" value="1"/>
</dbReference>
<dbReference type="AlphaFoldDB" id="A0A1N6TIT6"/>
<dbReference type="GO" id="GO:0032259">
    <property type="term" value="P:methylation"/>
    <property type="evidence" value="ECO:0007669"/>
    <property type="project" value="UniProtKB-KW"/>
</dbReference>
<protein>
    <submittedName>
        <fullName evidence="5">DNA methylase</fullName>
    </submittedName>
</protein>
<evidence type="ECO:0000313" key="6">
    <source>
        <dbReference type="Proteomes" id="UP000185924"/>
    </source>
</evidence>
<keyword evidence="2 5" id="KW-0489">Methyltransferase</keyword>
<dbReference type="EMBL" id="FTNM01000001">
    <property type="protein sequence ID" value="SIQ53157.1"/>
    <property type="molecule type" value="Genomic_DNA"/>
</dbReference>
<dbReference type="STRING" id="1077936.SAMN05421545_0350"/>
<dbReference type="RefSeq" id="WP_083674046.1">
    <property type="nucleotide sequence ID" value="NZ_FTNM01000001.1"/>
</dbReference>
<evidence type="ECO:0000256" key="2">
    <source>
        <dbReference type="ARBA" id="ARBA00022603"/>
    </source>
</evidence>
<dbReference type="GO" id="GO:0003677">
    <property type="term" value="F:DNA binding"/>
    <property type="evidence" value="ECO:0007669"/>
    <property type="project" value="InterPro"/>
</dbReference>